<dbReference type="GO" id="GO:0016491">
    <property type="term" value="F:oxidoreductase activity"/>
    <property type="evidence" value="ECO:0007669"/>
    <property type="project" value="InterPro"/>
</dbReference>
<dbReference type="EMBL" id="BJLQ01000036">
    <property type="protein sequence ID" value="GEA85485.1"/>
    <property type="molecule type" value="Genomic_DNA"/>
</dbReference>
<dbReference type="InterPro" id="IPR017927">
    <property type="entry name" value="FAD-bd_FR_type"/>
</dbReference>
<evidence type="ECO:0000313" key="3">
    <source>
        <dbReference type="Proteomes" id="UP000320461"/>
    </source>
</evidence>
<proteinExistence type="predicted"/>
<dbReference type="InterPro" id="IPR013113">
    <property type="entry name" value="SIP_FAD-bd"/>
</dbReference>
<sequence>MTLPPPAPPARPRDARRRPAPVLAHVQRTERLTPNLVRVVLGGPGLAPFTPDEHADSYVKLLFLPAGPRPLGPDGRLDLEAVQAALPADVTPRLRAYTVRSFDAAALELTLDVVVHGDHGLAGPWAASLTGGEEALVQGPGGGWSPSPDVDHHLLVGDASALPAIAVGLERLRPDARGWALVEVDGPHDELPLVAPDGVDVRWVHADHAAPGRRLVEAVRALAWPDGRVGAFVHGEAGAVRDIRRYLRVERAIARADLSASGYWRLGVDDEGWRRTKRDWTSEIEQSEQAAHLP</sequence>
<organism evidence="2 3">
    <name type="scientific">Cellulomonas gelida</name>
    <dbReference type="NCBI Taxonomy" id="1712"/>
    <lineage>
        <taxon>Bacteria</taxon>
        <taxon>Bacillati</taxon>
        <taxon>Actinomycetota</taxon>
        <taxon>Actinomycetes</taxon>
        <taxon>Micrococcales</taxon>
        <taxon>Cellulomonadaceae</taxon>
        <taxon>Cellulomonas</taxon>
    </lineage>
</organism>
<dbReference type="PANTHER" id="PTHR30157:SF0">
    <property type="entry name" value="NADPH-DEPENDENT FERRIC-CHELATE REDUCTASE"/>
    <property type="match status" value="1"/>
</dbReference>
<dbReference type="CDD" id="cd06193">
    <property type="entry name" value="siderophore_interacting"/>
    <property type="match status" value="1"/>
</dbReference>
<dbReference type="Pfam" id="PF08021">
    <property type="entry name" value="FAD_binding_9"/>
    <property type="match status" value="1"/>
</dbReference>
<dbReference type="OrthoDB" id="9814826at2"/>
<keyword evidence="3" id="KW-1185">Reference proteome</keyword>
<dbReference type="Gene3D" id="3.40.50.80">
    <property type="entry name" value="Nucleotide-binding domain of ferredoxin-NADP reductase (FNR) module"/>
    <property type="match status" value="1"/>
</dbReference>
<dbReference type="PANTHER" id="PTHR30157">
    <property type="entry name" value="FERRIC REDUCTASE, NADPH-DEPENDENT"/>
    <property type="match status" value="1"/>
</dbReference>
<gene>
    <name evidence="2" type="ORF">CGE01nite_27360</name>
</gene>
<protein>
    <submittedName>
        <fullName evidence="2">Siderophore-interacting protein</fullName>
    </submittedName>
</protein>
<feature type="domain" description="FAD-binding FR-type" evidence="1">
    <location>
        <begin position="19"/>
        <end position="147"/>
    </location>
</feature>
<dbReference type="InterPro" id="IPR017938">
    <property type="entry name" value="Riboflavin_synthase-like_b-brl"/>
</dbReference>
<reference evidence="2 3" key="1">
    <citation type="submission" date="2019-06" db="EMBL/GenBank/DDBJ databases">
        <title>Whole genome shotgun sequence of Cellulomonas gelida NBRC 3748.</title>
        <authorList>
            <person name="Hosoyama A."/>
            <person name="Uohara A."/>
            <person name="Ohji S."/>
            <person name="Ichikawa N."/>
        </authorList>
    </citation>
    <scope>NUCLEOTIDE SEQUENCE [LARGE SCALE GENOMIC DNA]</scope>
    <source>
        <strain evidence="2 3">NBRC 3748</strain>
    </source>
</reference>
<evidence type="ECO:0000313" key="2">
    <source>
        <dbReference type="EMBL" id="GEA85485.1"/>
    </source>
</evidence>
<name>A0A4Y3KQM4_9CELL</name>
<comment type="caution">
    <text evidence="2">The sequence shown here is derived from an EMBL/GenBank/DDBJ whole genome shotgun (WGS) entry which is preliminary data.</text>
</comment>
<dbReference type="Pfam" id="PF04954">
    <property type="entry name" value="SIP"/>
    <property type="match status" value="1"/>
</dbReference>
<dbReference type="RefSeq" id="WP_141371409.1">
    <property type="nucleotide sequence ID" value="NZ_BJLQ01000036.1"/>
</dbReference>
<dbReference type="InterPro" id="IPR039374">
    <property type="entry name" value="SIP_fam"/>
</dbReference>
<dbReference type="PROSITE" id="PS51384">
    <property type="entry name" value="FAD_FR"/>
    <property type="match status" value="1"/>
</dbReference>
<accession>A0A4Y3KQM4</accession>
<dbReference type="Proteomes" id="UP000320461">
    <property type="component" value="Unassembled WGS sequence"/>
</dbReference>
<dbReference type="AlphaFoldDB" id="A0A4Y3KQM4"/>
<evidence type="ECO:0000259" key="1">
    <source>
        <dbReference type="PROSITE" id="PS51384"/>
    </source>
</evidence>
<dbReference type="Gene3D" id="2.40.30.10">
    <property type="entry name" value="Translation factors"/>
    <property type="match status" value="1"/>
</dbReference>
<dbReference type="SUPFAM" id="SSF63380">
    <property type="entry name" value="Riboflavin synthase domain-like"/>
    <property type="match status" value="1"/>
</dbReference>
<dbReference type="InterPro" id="IPR007037">
    <property type="entry name" value="SIP_rossman_dom"/>
</dbReference>
<dbReference type="InterPro" id="IPR039261">
    <property type="entry name" value="FNR_nucleotide-bd"/>
</dbReference>